<evidence type="ECO:0000256" key="5">
    <source>
        <dbReference type="ARBA" id="ARBA00022692"/>
    </source>
</evidence>
<dbReference type="PANTHER" id="PTHR37819">
    <property type="entry name" value="PROTEIN PSIE"/>
    <property type="match status" value="1"/>
</dbReference>
<keyword evidence="5 8" id="KW-0812">Transmembrane</keyword>
<feature type="transmembrane region" description="Helical" evidence="8">
    <location>
        <begin position="52"/>
        <end position="69"/>
    </location>
</feature>
<evidence type="ECO:0000256" key="1">
    <source>
        <dbReference type="ARBA" id="ARBA00004429"/>
    </source>
</evidence>
<keyword evidence="4" id="KW-1003">Cell membrane</keyword>
<dbReference type="GO" id="GO:0016036">
    <property type="term" value="P:cellular response to phosphate starvation"/>
    <property type="evidence" value="ECO:0007669"/>
    <property type="project" value="InterPro"/>
</dbReference>
<keyword evidence="7 8" id="KW-0472">Membrane</keyword>
<evidence type="ECO:0000256" key="8">
    <source>
        <dbReference type="SAM" id="Phobius"/>
    </source>
</evidence>
<proteinExistence type="inferred from homology"/>
<dbReference type="InterPro" id="IPR009315">
    <property type="entry name" value="P_starv_induced_PsiE"/>
</dbReference>
<feature type="transmembrane region" description="Helical" evidence="8">
    <location>
        <begin position="21"/>
        <end position="46"/>
    </location>
</feature>
<feature type="transmembrane region" description="Helical" evidence="8">
    <location>
        <begin position="104"/>
        <end position="124"/>
    </location>
</feature>
<evidence type="ECO:0000256" key="6">
    <source>
        <dbReference type="ARBA" id="ARBA00022989"/>
    </source>
</evidence>
<organism evidence="9">
    <name type="scientific">uncultured Rhodobacterales bacterium HF0070_10D05</name>
    <dbReference type="NCBI Taxonomy" id="710784"/>
    <lineage>
        <taxon>Bacteria</taxon>
        <taxon>Pseudomonadati</taxon>
        <taxon>Pseudomonadota</taxon>
        <taxon>Alphaproteobacteria</taxon>
        <taxon>Rhodobacterales</taxon>
        <taxon>environmental samples</taxon>
    </lineage>
</organism>
<evidence type="ECO:0000256" key="2">
    <source>
        <dbReference type="ARBA" id="ARBA00005632"/>
    </source>
</evidence>
<evidence type="ECO:0000256" key="7">
    <source>
        <dbReference type="ARBA" id="ARBA00023136"/>
    </source>
</evidence>
<evidence type="ECO:0000313" key="9">
    <source>
        <dbReference type="EMBL" id="ADI17188.1"/>
    </source>
</evidence>
<dbReference type="GO" id="GO:0005886">
    <property type="term" value="C:plasma membrane"/>
    <property type="evidence" value="ECO:0007669"/>
    <property type="project" value="UniProtKB-SubCell"/>
</dbReference>
<comment type="subcellular location">
    <subcellularLocation>
        <location evidence="1">Cell inner membrane</location>
        <topology evidence="1">Multi-pass membrane protein</topology>
    </subcellularLocation>
</comment>
<evidence type="ECO:0000256" key="3">
    <source>
        <dbReference type="ARBA" id="ARBA00021903"/>
    </source>
</evidence>
<comment type="similarity">
    <text evidence="2">Belongs to the PsiE family.</text>
</comment>
<keyword evidence="6 8" id="KW-1133">Transmembrane helix</keyword>
<sequence>MKEKEKASVDWYKIITMMEKTLLVIIAFLTTYAVVFEIVTVVSIRAVKLTDLLLLFIYAEVLGMVAAFYKFRKIPITVPIFIAITALCRLIILQGKGINTVDLLYESGAILLLALSALAIRWNLINLVRPKGEAERETE</sequence>
<dbReference type="EMBL" id="GU474856">
    <property type="protein sequence ID" value="ADI17188.1"/>
    <property type="molecule type" value="Genomic_DNA"/>
</dbReference>
<dbReference type="AlphaFoldDB" id="E0XRZ7"/>
<accession>E0XRZ7</accession>
<protein>
    <recommendedName>
        <fullName evidence="3">Protein PsiE</fullName>
    </recommendedName>
</protein>
<dbReference type="Pfam" id="PF06146">
    <property type="entry name" value="PsiE"/>
    <property type="match status" value="1"/>
</dbReference>
<feature type="transmembrane region" description="Helical" evidence="8">
    <location>
        <begin position="76"/>
        <end position="92"/>
    </location>
</feature>
<dbReference type="InterPro" id="IPR020948">
    <property type="entry name" value="P_starv_induced_PsiE-like"/>
</dbReference>
<reference evidence="9" key="1">
    <citation type="journal article" date="2011" name="Environ. Microbiol.">
        <title>Time-series analyses of Monterey Bay coastal microbial picoplankton using a 'genome proxy' microarray.</title>
        <authorList>
            <person name="Rich V.I."/>
            <person name="Pham V.D."/>
            <person name="Eppley J."/>
            <person name="Shi Y."/>
            <person name="DeLong E.F."/>
        </authorList>
    </citation>
    <scope>NUCLEOTIDE SEQUENCE</scope>
</reference>
<name>E0XRZ7_9RHOB</name>
<evidence type="ECO:0000256" key="4">
    <source>
        <dbReference type="ARBA" id="ARBA00022475"/>
    </source>
</evidence>
<dbReference type="PANTHER" id="PTHR37819:SF1">
    <property type="entry name" value="PROTEIN PSIE"/>
    <property type="match status" value="1"/>
</dbReference>